<dbReference type="GO" id="GO:0016818">
    <property type="term" value="F:hydrolase activity, acting on acid anhydrides, in phosphorus-containing anhydrides"/>
    <property type="evidence" value="ECO:0007669"/>
    <property type="project" value="InterPro"/>
</dbReference>
<dbReference type="Pfam" id="PF13307">
    <property type="entry name" value="Helicase_C_2"/>
    <property type="match status" value="1"/>
</dbReference>
<dbReference type="GO" id="GO:0003676">
    <property type="term" value="F:nucleic acid binding"/>
    <property type="evidence" value="ECO:0007669"/>
    <property type="project" value="InterPro"/>
</dbReference>
<dbReference type="GO" id="GO:0003678">
    <property type="term" value="F:DNA helicase activity"/>
    <property type="evidence" value="ECO:0007669"/>
    <property type="project" value="TreeGrafter"/>
</dbReference>
<dbReference type="EMBL" id="HBIJ01008788">
    <property type="protein sequence ID" value="CAE0365457.1"/>
    <property type="molecule type" value="Transcribed_RNA"/>
</dbReference>
<reference evidence="3" key="1">
    <citation type="submission" date="2021-01" db="EMBL/GenBank/DDBJ databases">
        <authorList>
            <person name="Corre E."/>
            <person name="Pelletier E."/>
            <person name="Niang G."/>
            <person name="Scheremetjew M."/>
            <person name="Finn R."/>
            <person name="Kale V."/>
            <person name="Holt S."/>
            <person name="Cochrane G."/>
            <person name="Meng A."/>
            <person name="Brown T."/>
            <person name="Cohen L."/>
        </authorList>
    </citation>
    <scope>NUCLEOTIDE SEQUENCE</scope>
    <source>
        <strain evidence="3">CCMP1510</strain>
    </source>
</reference>
<dbReference type="GO" id="GO:0006139">
    <property type="term" value="P:nucleobase-containing compound metabolic process"/>
    <property type="evidence" value="ECO:0007669"/>
    <property type="project" value="InterPro"/>
</dbReference>
<name>A0A7S3JWL8_9STRA</name>
<sequence length="514" mass="57474">MLFNSTSHGGPLIALLKWLRLASRGEDPSPLMRQEPHWCEGRQVRVWSGTDAAHLVREVIGLISCDTVDANCKILWKLRKTLIEEGLESGAVRSDMINDLEALLIKLRFLLLDDASSHYRLIVRGTSRNDSLGASLSFCCLSGTVAMRTLLHGQRAVGLGEASYLKPARSMLLLSGTLRPFNLCARELGFTLFETDNEISPTVFEKEEKSRTYEASAIKAVHLKSIENQTSLRYEDYQLLALHVPVAAGGTELDASHRNINDPDAPCAQRYFDALAQAIYGIALATPNGVLVFFKSYKLLEDTLNYWNTQWRTKISTVKPLFVEERNLTGDDFDSRVRDYKIHAKSQSGAILLAVMRGRAAEGADFKDEAARVVAIVGLPYPPLLDTAIQLKKDHEDRIHGSSAGNKWYAAEAWRSINQAAGRLIRHHHDFGALILLDKALFNKNQKPPNELMSDWYARHLETLNGATSLYTRLRDFFAHKTKSATKVVDPPRTTVLNQRPPNSSTHHGTESLF</sequence>
<evidence type="ECO:0000256" key="1">
    <source>
        <dbReference type="SAM" id="MobiDB-lite"/>
    </source>
</evidence>
<dbReference type="PANTHER" id="PTHR11472:SF34">
    <property type="entry name" value="REGULATOR OF TELOMERE ELONGATION HELICASE 1"/>
    <property type="match status" value="1"/>
</dbReference>
<proteinExistence type="predicted"/>
<feature type="domain" description="ATP-dependent helicase C-terminal" evidence="2">
    <location>
        <begin position="297"/>
        <end position="443"/>
    </location>
</feature>
<dbReference type="SMART" id="SM00491">
    <property type="entry name" value="HELICc2"/>
    <property type="match status" value="1"/>
</dbReference>
<evidence type="ECO:0000259" key="2">
    <source>
        <dbReference type="SMART" id="SM00491"/>
    </source>
</evidence>
<organism evidence="3">
    <name type="scientific">Aureoumbra lagunensis</name>
    <dbReference type="NCBI Taxonomy" id="44058"/>
    <lineage>
        <taxon>Eukaryota</taxon>
        <taxon>Sar</taxon>
        <taxon>Stramenopiles</taxon>
        <taxon>Ochrophyta</taxon>
        <taxon>Pelagophyceae</taxon>
        <taxon>Pelagomonadales</taxon>
        <taxon>Aureoumbra</taxon>
    </lineage>
</organism>
<dbReference type="InterPro" id="IPR006555">
    <property type="entry name" value="ATP-dep_Helicase_C"/>
</dbReference>
<dbReference type="AlphaFoldDB" id="A0A7S3JWL8"/>
<dbReference type="PANTHER" id="PTHR11472">
    <property type="entry name" value="DNA REPAIR DEAD HELICASE RAD3/XP-D SUBFAMILY MEMBER"/>
    <property type="match status" value="1"/>
</dbReference>
<feature type="region of interest" description="Disordered" evidence="1">
    <location>
        <begin position="489"/>
        <end position="514"/>
    </location>
</feature>
<dbReference type="InterPro" id="IPR045028">
    <property type="entry name" value="DinG/Rad3-like"/>
</dbReference>
<feature type="compositionally biased region" description="Polar residues" evidence="1">
    <location>
        <begin position="495"/>
        <end position="514"/>
    </location>
</feature>
<dbReference type="Gene3D" id="3.40.50.300">
    <property type="entry name" value="P-loop containing nucleotide triphosphate hydrolases"/>
    <property type="match status" value="1"/>
</dbReference>
<protein>
    <recommendedName>
        <fullName evidence="2">ATP-dependent helicase C-terminal domain-containing protein</fullName>
    </recommendedName>
</protein>
<evidence type="ECO:0000313" key="3">
    <source>
        <dbReference type="EMBL" id="CAE0365457.1"/>
    </source>
</evidence>
<gene>
    <name evidence="3" type="ORF">ALAG00032_LOCUS6200</name>
</gene>
<accession>A0A7S3JWL8</accession>
<dbReference type="InterPro" id="IPR027417">
    <property type="entry name" value="P-loop_NTPase"/>
</dbReference>
<dbReference type="GO" id="GO:0005524">
    <property type="term" value="F:ATP binding"/>
    <property type="evidence" value="ECO:0007669"/>
    <property type="project" value="InterPro"/>
</dbReference>